<name>A0A450WT42_9GAMM</name>
<keyword evidence="1" id="KW-1133">Transmembrane helix</keyword>
<evidence type="ECO:0008006" key="5">
    <source>
        <dbReference type="Google" id="ProtNLM"/>
    </source>
</evidence>
<evidence type="ECO:0000313" key="2">
    <source>
        <dbReference type="EMBL" id="VFJ57379.1"/>
    </source>
</evidence>
<evidence type="ECO:0000256" key="1">
    <source>
        <dbReference type="SAM" id="Phobius"/>
    </source>
</evidence>
<proteinExistence type="predicted"/>
<evidence type="ECO:0000313" key="4">
    <source>
        <dbReference type="EMBL" id="VFK20168.1"/>
    </source>
</evidence>
<sequence>MTAIAFDTLKFVRTLKDAQFDDRQAEAISRAFRDAQDESEVATRADIREIDNKLDQLRSEIHSQIREVELRFTIRMGAMIATAIAILVAIDRFLQTPAI</sequence>
<keyword evidence="1" id="KW-0472">Membrane</keyword>
<gene>
    <name evidence="2" type="ORF">BECKFM1743A_GA0114220_101893</name>
    <name evidence="4" type="ORF">BECKFM1743B_GA0114221_106754</name>
    <name evidence="3" type="ORF">BECKFM1743C_GA0114222_106822</name>
</gene>
<dbReference type="EMBL" id="CAADFL010000675">
    <property type="protein sequence ID" value="VFK20168.1"/>
    <property type="molecule type" value="Genomic_DNA"/>
</dbReference>
<reference evidence="4" key="1">
    <citation type="submission" date="2019-02" db="EMBL/GenBank/DDBJ databases">
        <authorList>
            <person name="Gruber-Vodicka R. H."/>
            <person name="Seah K. B. B."/>
        </authorList>
    </citation>
    <scope>NUCLEOTIDE SEQUENCE</scope>
    <source>
        <strain evidence="2">BECK_BZ163</strain>
        <strain evidence="4">BECK_BZ164</strain>
        <strain evidence="3">BECK_BZ165</strain>
    </source>
</reference>
<dbReference type="EMBL" id="CAADEZ010000189">
    <property type="protein sequence ID" value="VFJ57379.1"/>
    <property type="molecule type" value="Genomic_DNA"/>
</dbReference>
<dbReference type="EMBL" id="CAADFA010000682">
    <property type="protein sequence ID" value="VFJ72896.1"/>
    <property type="molecule type" value="Genomic_DNA"/>
</dbReference>
<feature type="transmembrane region" description="Helical" evidence="1">
    <location>
        <begin position="72"/>
        <end position="90"/>
    </location>
</feature>
<dbReference type="AlphaFoldDB" id="A0A450WT42"/>
<accession>A0A450WT42</accession>
<keyword evidence="1" id="KW-0812">Transmembrane</keyword>
<protein>
    <recommendedName>
        <fullName evidence="5">DUF1640 domain-containing protein</fullName>
    </recommendedName>
</protein>
<evidence type="ECO:0000313" key="3">
    <source>
        <dbReference type="EMBL" id="VFJ72896.1"/>
    </source>
</evidence>
<organism evidence="4">
    <name type="scientific">Candidatus Kentrum sp. FM</name>
    <dbReference type="NCBI Taxonomy" id="2126340"/>
    <lineage>
        <taxon>Bacteria</taxon>
        <taxon>Pseudomonadati</taxon>
        <taxon>Pseudomonadota</taxon>
        <taxon>Gammaproteobacteria</taxon>
        <taxon>Candidatus Kentrum</taxon>
    </lineage>
</organism>